<keyword evidence="1 2" id="KW-0808">Transferase</keyword>
<evidence type="ECO:0000313" key="4">
    <source>
        <dbReference type="EMBL" id="MFD1250023.1"/>
    </source>
</evidence>
<organism evidence="4 5">
    <name type="scientific">Nocardioides ginsengisoli</name>
    <dbReference type="NCBI Taxonomy" id="363868"/>
    <lineage>
        <taxon>Bacteria</taxon>
        <taxon>Bacillati</taxon>
        <taxon>Actinomycetota</taxon>
        <taxon>Actinomycetes</taxon>
        <taxon>Propionibacteriales</taxon>
        <taxon>Nocardioidaceae</taxon>
        <taxon>Nocardioides</taxon>
    </lineage>
</organism>
<dbReference type="Pfam" id="PF01066">
    <property type="entry name" value="CDP-OH_P_transf"/>
    <property type="match status" value="1"/>
</dbReference>
<dbReference type="RefSeq" id="WP_367921201.1">
    <property type="nucleotide sequence ID" value="NZ_BAABAC010000040.1"/>
</dbReference>
<dbReference type="GO" id="GO:0016740">
    <property type="term" value="F:transferase activity"/>
    <property type="evidence" value="ECO:0007669"/>
    <property type="project" value="UniProtKB-KW"/>
</dbReference>
<feature type="transmembrane region" description="Helical" evidence="3">
    <location>
        <begin position="118"/>
        <end position="136"/>
    </location>
</feature>
<dbReference type="EMBL" id="JBHTLX010000023">
    <property type="protein sequence ID" value="MFD1250023.1"/>
    <property type="molecule type" value="Genomic_DNA"/>
</dbReference>
<name>A0ABW3W3X7_9ACTN</name>
<dbReference type="Proteomes" id="UP001597229">
    <property type="component" value="Unassembled WGS sequence"/>
</dbReference>
<keyword evidence="3" id="KW-0812">Transmembrane</keyword>
<dbReference type="EC" id="2.7.8.-" evidence="4"/>
<keyword evidence="5" id="KW-1185">Reference proteome</keyword>
<comment type="caution">
    <text evidence="4">The sequence shown here is derived from an EMBL/GenBank/DDBJ whole genome shotgun (WGS) entry which is preliminary data.</text>
</comment>
<evidence type="ECO:0000256" key="2">
    <source>
        <dbReference type="RuleBase" id="RU003750"/>
    </source>
</evidence>
<feature type="transmembrane region" description="Helical" evidence="3">
    <location>
        <begin position="201"/>
        <end position="219"/>
    </location>
</feature>
<comment type="similarity">
    <text evidence="2">Belongs to the CDP-alcohol phosphatidyltransferase class-I family.</text>
</comment>
<protein>
    <submittedName>
        <fullName evidence="4">CDP-alcohol phosphatidyltransferase family protein</fullName>
        <ecNumber evidence="4">2.7.8.-</ecNumber>
    </submittedName>
</protein>
<reference evidence="5" key="1">
    <citation type="journal article" date="2019" name="Int. J. Syst. Evol. Microbiol.">
        <title>The Global Catalogue of Microorganisms (GCM) 10K type strain sequencing project: providing services to taxonomists for standard genome sequencing and annotation.</title>
        <authorList>
            <consortium name="The Broad Institute Genomics Platform"/>
            <consortium name="The Broad Institute Genome Sequencing Center for Infectious Disease"/>
            <person name="Wu L."/>
            <person name="Ma J."/>
        </authorList>
    </citation>
    <scope>NUCLEOTIDE SEQUENCE [LARGE SCALE GENOMIC DNA]</scope>
    <source>
        <strain evidence="5">CCUG 52478</strain>
    </source>
</reference>
<evidence type="ECO:0000313" key="5">
    <source>
        <dbReference type="Proteomes" id="UP001597229"/>
    </source>
</evidence>
<keyword evidence="3" id="KW-1133">Transmembrane helix</keyword>
<dbReference type="InterPro" id="IPR000462">
    <property type="entry name" value="CDP-OH_P_trans"/>
</dbReference>
<dbReference type="InterPro" id="IPR048254">
    <property type="entry name" value="CDP_ALCOHOL_P_TRANSF_CS"/>
</dbReference>
<evidence type="ECO:0000256" key="3">
    <source>
        <dbReference type="SAM" id="Phobius"/>
    </source>
</evidence>
<accession>A0ABW3W3X7</accession>
<sequence>MTDRPRDVWTRLVIDPLADPLSAWLARRPAVTPDRVTLASGLLGIAAAVCLATGRLRIGGVLFLLRFFLDCVDGKVARLQGSSSRRGALLDVATDVLCVSAGYAALAGWLVAQDRTPPAVAVALLATLATYGWTLAHRKHLAAEAGFGSGGSRLYLRDDVALIGPWLRLCRRLGMSPVPWAVEAETLVLGLLPLAGPRPAAVGLVVGLAFYVVATVVNLRRMWRIAGMPVPAEGSGPPEVSEASEAAGR</sequence>
<feature type="transmembrane region" description="Helical" evidence="3">
    <location>
        <begin position="42"/>
        <end position="69"/>
    </location>
</feature>
<dbReference type="InterPro" id="IPR043130">
    <property type="entry name" value="CDP-OH_PTrfase_TM_dom"/>
</dbReference>
<proteinExistence type="inferred from homology"/>
<evidence type="ECO:0000256" key="1">
    <source>
        <dbReference type="ARBA" id="ARBA00022679"/>
    </source>
</evidence>
<gene>
    <name evidence="4" type="ORF">ACFQ3F_19655</name>
</gene>
<feature type="transmembrane region" description="Helical" evidence="3">
    <location>
        <begin position="89"/>
        <end position="112"/>
    </location>
</feature>
<dbReference type="PROSITE" id="PS00379">
    <property type="entry name" value="CDP_ALCOHOL_P_TRANSF"/>
    <property type="match status" value="1"/>
</dbReference>
<dbReference type="Gene3D" id="1.20.120.1760">
    <property type="match status" value="1"/>
</dbReference>
<keyword evidence="3" id="KW-0472">Membrane</keyword>